<comment type="caution">
    <text evidence="5">The sequence shown here is derived from an EMBL/GenBank/DDBJ whole genome shotgun (WGS) entry which is preliminary data.</text>
</comment>
<dbReference type="InterPro" id="IPR001841">
    <property type="entry name" value="Znf_RING"/>
</dbReference>
<evidence type="ECO:0000256" key="3">
    <source>
        <dbReference type="SAM" id="SignalP"/>
    </source>
</evidence>
<protein>
    <recommendedName>
        <fullName evidence="4">RING-type domain-containing protein</fullName>
    </recommendedName>
</protein>
<feature type="domain" description="RING-type" evidence="4">
    <location>
        <begin position="116"/>
        <end position="180"/>
    </location>
</feature>
<name>A0AAD7DQK2_MYCRO</name>
<keyword evidence="1" id="KW-0863">Zinc-finger</keyword>
<keyword evidence="1" id="KW-0479">Metal-binding</keyword>
<dbReference type="PROSITE" id="PS50089">
    <property type="entry name" value="ZF_RING_2"/>
    <property type="match status" value="1"/>
</dbReference>
<evidence type="ECO:0000259" key="4">
    <source>
        <dbReference type="PROSITE" id="PS50089"/>
    </source>
</evidence>
<dbReference type="GO" id="GO:0008270">
    <property type="term" value="F:zinc ion binding"/>
    <property type="evidence" value="ECO:0007669"/>
    <property type="project" value="UniProtKB-KW"/>
</dbReference>
<organism evidence="5 6">
    <name type="scientific">Mycena rosella</name>
    <name type="common">Pink bonnet</name>
    <name type="synonym">Agaricus rosellus</name>
    <dbReference type="NCBI Taxonomy" id="1033263"/>
    <lineage>
        <taxon>Eukaryota</taxon>
        <taxon>Fungi</taxon>
        <taxon>Dikarya</taxon>
        <taxon>Basidiomycota</taxon>
        <taxon>Agaricomycotina</taxon>
        <taxon>Agaricomycetes</taxon>
        <taxon>Agaricomycetidae</taxon>
        <taxon>Agaricales</taxon>
        <taxon>Marasmiineae</taxon>
        <taxon>Mycenaceae</taxon>
        <taxon>Mycena</taxon>
    </lineage>
</organism>
<evidence type="ECO:0000313" key="5">
    <source>
        <dbReference type="EMBL" id="KAJ7696787.1"/>
    </source>
</evidence>
<gene>
    <name evidence="5" type="ORF">B0H17DRAFT_1197891</name>
</gene>
<feature type="transmembrane region" description="Helical" evidence="2">
    <location>
        <begin position="51"/>
        <end position="70"/>
    </location>
</feature>
<keyword evidence="2" id="KW-1133">Transmembrane helix</keyword>
<evidence type="ECO:0000256" key="1">
    <source>
        <dbReference type="PROSITE-ProRule" id="PRU00175"/>
    </source>
</evidence>
<dbReference type="InterPro" id="IPR013083">
    <property type="entry name" value="Znf_RING/FYVE/PHD"/>
</dbReference>
<sequence>MTVFTSTFLALLAWFSVVVGYDCSDVPHFLARWSKHVFKLQMVLSANGHPARLSILLDCATLLLLVLFIYERRKFAKHFKRELAGRLAMEDAAAHAQHKAQRCVKQLAEADASLTCLICVDRLTQPYTLAPCGHTFDLECLQTWFRTAHPSPADEELALTLDPHGALYALCRKKFCPLCHAQVAGCPVPARALQAFGMAPPEEENPWTDLFEPPTPPRRAGLQPLVPTFRARLGLR</sequence>
<keyword evidence="6" id="KW-1185">Reference proteome</keyword>
<evidence type="ECO:0000313" key="6">
    <source>
        <dbReference type="Proteomes" id="UP001221757"/>
    </source>
</evidence>
<dbReference type="SMART" id="SM00184">
    <property type="entry name" value="RING"/>
    <property type="match status" value="1"/>
</dbReference>
<accession>A0AAD7DQK2</accession>
<keyword evidence="1" id="KW-0862">Zinc</keyword>
<proteinExistence type="predicted"/>
<dbReference type="Proteomes" id="UP001221757">
    <property type="component" value="Unassembled WGS sequence"/>
</dbReference>
<dbReference type="AlphaFoldDB" id="A0AAD7DQK2"/>
<dbReference type="Pfam" id="PF13923">
    <property type="entry name" value="zf-C3HC4_2"/>
    <property type="match status" value="1"/>
</dbReference>
<evidence type="ECO:0000256" key="2">
    <source>
        <dbReference type="SAM" id="Phobius"/>
    </source>
</evidence>
<keyword evidence="2" id="KW-0812">Transmembrane</keyword>
<reference evidence="5" key="1">
    <citation type="submission" date="2023-03" db="EMBL/GenBank/DDBJ databases">
        <title>Massive genome expansion in bonnet fungi (Mycena s.s.) driven by repeated elements and novel gene families across ecological guilds.</title>
        <authorList>
            <consortium name="Lawrence Berkeley National Laboratory"/>
            <person name="Harder C.B."/>
            <person name="Miyauchi S."/>
            <person name="Viragh M."/>
            <person name="Kuo A."/>
            <person name="Thoen E."/>
            <person name="Andreopoulos B."/>
            <person name="Lu D."/>
            <person name="Skrede I."/>
            <person name="Drula E."/>
            <person name="Henrissat B."/>
            <person name="Morin E."/>
            <person name="Kohler A."/>
            <person name="Barry K."/>
            <person name="LaButti K."/>
            <person name="Morin E."/>
            <person name="Salamov A."/>
            <person name="Lipzen A."/>
            <person name="Mereny Z."/>
            <person name="Hegedus B."/>
            <person name="Baldrian P."/>
            <person name="Stursova M."/>
            <person name="Weitz H."/>
            <person name="Taylor A."/>
            <person name="Grigoriev I.V."/>
            <person name="Nagy L.G."/>
            <person name="Martin F."/>
            <person name="Kauserud H."/>
        </authorList>
    </citation>
    <scope>NUCLEOTIDE SEQUENCE</scope>
    <source>
        <strain evidence="5">CBHHK067</strain>
    </source>
</reference>
<dbReference type="SUPFAM" id="SSF57850">
    <property type="entry name" value="RING/U-box"/>
    <property type="match status" value="1"/>
</dbReference>
<feature type="chain" id="PRO_5042113457" description="RING-type domain-containing protein" evidence="3">
    <location>
        <begin position="21"/>
        <end position="236"/>
    </location>
</feature>
<keyword evidence="2" id="KW-0472">Membrane</keyword>
<feature type="signal peptide" evidence="3">
    <location>
        <begin position="1"/>
        <end position="20"/>
    </location>
</feature>
<dbReference type="Gene3D" id="3.30.40.10">
    <property type="entry name" value="Zinc/RING finger domain, C3HC4 (zinc finger)"/>
    <property type="match status" value="1"/>
</dbReference>
<keyword evidence="3" id="KW-0732">Signal</keyword>
<dbReference type="EMBL" id="JARKIE010000033">
    <property type="protein sequence ID" value="KAJ7696787.1"/>
    <property type="molecule type" value="Genomic_DNA"/>
</dbReference>